<proteinExistence type="predicted"/>
<accession>A0A221T300</accession>
<reference evidence="1 2" key="1">
    <citation type="submission" date="2017-05" db="EMBL/GenBank/DDBJ databases">
        <title>The complete genome sequence of Deinococcus ficus isolated from the rhizosphere of the Ficus religiosa L. in Taiwan.</title>
        <authorList>
            <person name="Wu K.-M."/>
            <person name="Liao T.-L."/>
            <person name="Liu Y.-M."/>
            <person name="Young C.-C."/>
            <person name="Tsai S.-F."/>
        </authorList>
    </citation>
    <scope>NUCLEOTIDE SEQUENCE [LARGE SCALE GENOMIC DNA]</scope>
    <source>
        <strain evidence="1 2">CC-FR2-10</strain>
        <plasmid evidence="2">pdfi3</plasmid>
    </source>
</reference>
<evidence type="ECO:0000313" key="1">
    <source>
        <dbReference type="EMBL" id="ASN83278.1"/>
    </source>
</evidence>
<gene>
    <name evidence="1" type="ORF">DFI_18950</name>
</gene>
<name>A0A221T300_9DEIO</name>
<dbReference type="KEGG" id="dfc:DFI_18950"/>
<dbReference type="EMBL" id="CP021084">
    <property type="protein sequence ID" value="ASN83278.1"/>
    <property type="molecule type" value="Genomic_DNA"/>
</dbReference>
<sequence length="205" mass="22655">MLTWKTKAVKLAEAALTLPAPADEDFLTTADHALFFGMIPSLVQEGTRPGIWLNDLKALFEITAGDIHADTFRYPVAKAEDLRSPDPAIADRAILLAALHWVHLNNQSTYDAINQIKAFASEDVQRLLGELYNPIERASASLAERNKKEVAEQRKQVGIPSNAQLKAMAKHDTRLRENALKLQAEEGLQYAEAIRKLVAADPAYA</sequence>
<dbReference type="AlphaFoldDB" id="A0A221T300"/>
<dbReference type="Proteomes" id="UP000259030">
    <property type="component" value="Plasmid pDFI3"/>
</dbReference>
<protein>
    <submittedName>
        <fullName evidence="1">Uncharacterized protein</fullName>
    </submittedName>
</protein>
<geneLocation type="plasmid" evidence="2">
    <name>pdfi3</name>
</geneLocation>
<evidence type="ECO:0000313" key="2">
    <source>
        <dbReference type="Proteomes" id="UP000259030"/>
    </source>
</evidence>
<keyword evidence="1" id="KW-0614">Plasmid</keyword>
<organism evidence="1 2">
    <name type="scientific">Deinococcus ficus</name>
    <dbReference type="NCBI Taxonomy" id="317577"/>
    <lineage>
        <taxon>Bacteria</taxon>
        <taxon>Thermotogati</taxon>
        <taxon>Deinococcota</taxon>
        <taxon>Deinococci</taxon>
        <taxon>Deinococcales</taxon>
        <taxon>Deinococcaceae</taxon>
        <taxon>Deinococcus</taxon>
    </lineage>
</organism>
<keyword evidence="2" id="KW-1185">Reference proteome</keyword>
<dbReference type="RefSeq" id="WP_027462721.1">
    <property type="nucleotide sequence ID" value="NZ_CP021084.1"/>
</dbReference>